<evidence type="ECO:0000256" key="1">
    <source>
        <dbReference type="SAM" id="MobiDB-lite"/>
    </source>
</evidence>
<accession>A0A6A6IIY2</accession>
<evidence type="ECO:0000313" key="3">
    <source>
        <dbReference type="Proteomes" id="UP000800094"/>
    </source>
</evidence>
<name>A0A6A6IIY2_9PLEO</name>
<dbReference type="Proteomes" id="UP000800094">
    <property type="component" value="Unassembled WGS sequence"/>
</dbReference>
<dbReference type="GeneID" id="54575017"/>
<protein>
    <submittedName>
        <fullName evidence="2">Uncharacterized protein</fullName>
    </submittedName>
</protein>
<feature type="compositionally biased region" description="Basic and acidic residues" evidence="1">
    <location>
        <begin position="44"/>
        <end position="55"/>
    </location>
</feature>
<dbReference type="RefSeq" id="XP_033685012.1">
    <property type="nucleotide sequence ID" value="XM_033821687.1"/>
</dbReference>
<evidence type="ECO:0000313" key="2">
    <source>
        <dbReference type="EMBL" id="KAF2250008.1"/>
    </source>
</evidence>
<keyword evidence="3" id="KW-1185">Reference proteome</keyword>
<sequence>MLSRPLRPATVTLLRMYVSAGGGTRRIFVQFLCVDHSESVSDEIRTTEATSRREAPAVGELLPRPDRPLEQQTSTPFPRAFRSSDLQHILQYLHPSPSASHHDQQVSSSVYPRLLASRHIPRLHLRSPQPNVGKTKVDEILNLGSLAHILLRISAEHILHHYTR</sequence>
<feature type="region of interest" description="Disordered" evidence="1">
    <location>
        <begin position="44"/>
        <end position="77"/>
    </location>
</feature>
<proteinExistence type="predicted"/>
<dbReference type="EMBL" id="ML987194">
    <property type="protein sequence ID" value="KAF2250008.1"/>
    <property type="molecule type" value="Genomic_DNA"/>
</dbReference>
<reference evidence="2" key="1">
    <citation type="journal article" date="2020" name="Stud. Mycol.">
        <title>101 Dothideomycetes genomes: a test case for predicting lifestyles and emergence of pathogens.</title>
        <authorList>
            <person name="Haridas S."/>
            <person name="Albert R."/>
            <person name="Binder M."/>
            <person name="Bloem J."/>
            <person name="Labutti K."/>
            <person name="Salamov A."/>
            <person name="Andreopoulos B."/>
            <person name="Baker S."/>
            <person name="Barry K."/>
            <person name="Bills G."/>
            <person name="Bluhm B."/>
            <person name="Cannon C."/>
            <person name="Castanera R."/>
            <person name="Culley D."/>
            <person name="Daum C."/>
            <person name="Ezra D."/>
            <person name="Gonzalez J."/>
            <person name="Henrissat B."/>
            <person name="Kuo A."/>
            <person name="Liang C."/>
            <person name="Lipzen A."/>
            <person name="Lutzoni F."/>
            <person name="Magnuson J."/>
            <person name="Mondo S."/>
            <person name="Nolan M."/>
            <person name="Ohm R."/>
            <person name="Pangilinan J."/>
            <person name="Park H.-J."/>
            <person name="Ramirez L."/>
            <person name="Alfaro M."/>
            <person name="Sun H."/>
            <person name="Tritt A."/>
            <person name="Yoshinaga Y."/>
            <person name="Zwiers L.-H."/>
            <person name="Turgeon B."/>
            <person name="Goodwin S."/>
            <person name="Spatafora J."/>
            <person name="Crous P."/>
            <person name="Grigoriev I."/>
        </authorList>
    </citation>
    <scope>NUCLEOTIDE SEQUENCE</scope>
    <source>
        <strain evidence="2">CBS 122368</strain>
    </source>
</reference>
<dbReference type="AlphaFoldDB" id="A0A6A6IIY2"/>
<organism evidence="2 3">
    <name type="scientific">Trematosphaeria pertusa</name>
    <dbReference type="NCBI Taxonomy" id="390896"/>
    <lineage>
        <taxon>Eukaryota</taxon>
        <taxon>Fungi</taxon>
        <taxon>Dikarya</taxon>
        <taxon>Ascomycota</taxon>
        <taxon>Pezizomycotina</taxon>
        <taxon>Dothideomycetes</taxon>
        <taxon>Pleosporomycetidae</taxon>
        <taxon>Pleosporales</taxon>
        <taxon>Massarineae</taxon>
        <taxon>Trematosphaeriaceae</taxon>
        <taxon>Trematosphaeria</taxon>
    </lineage>
</organism>
<gene>
    <name evidence="2" type="ORF">BU26DRAFT_294154</name>
</gene>